<reference evidence="2" key="1">
    <citation type="submission" date="2020-12" db="EMBL/GenBank/DDBJ databases">
        <title>Ramlibacter sp. nov., isolated from a freshwater alga, Cryptomonas.</title>
        <authorList>
            <person name="Kim H.M."/>
            <person name="Jeon C.O."/>
        </authorList>
    </citation>
    <scope>NUCLEOTIDE SEQUENCE</scope>
    <source>
        <strain evidence="2">CrO1</strain>
    </source>
</reference>
<protein>
    <recommendedName>
        <fullName evidence="4">DUF4870 domain-containing protein</fullName>
    </recommendedName>
</protein>
<comment type="caution">
    <text evidence="2">The sequence shown here is derived from an EMBL/GenBank/DDBJ whole genome shotgun (WGS) entry which is preliminary data.</text>
</comment>
<sequence>MSQTDYDTFEAKTPRDRTIMHVLYGLHTISWASMYTLAIVAVIVNYIRRGDEVDALYVAHHNYMISTFWWTVLWLILSWPIALVMGLTIILIPLMWLPFTVAGLWYLYRCIRGWLRFNDNRLP</sequence>
<gene>
    <name evidence="2" type="ORF">I8E28_18685</name>
</gene>
<keyword evidence="1" id="KW-0812">Transmembrane</keyword>
<evidence type="ECO:0008006" key="4">
    <source>
        <dbReference type="Google" id="ProtNLM"/>
    </source>
</evidence>
<dbReference type="AlphaFoldDB" id="A0A934Q4B3"/>
<keyword evidence="3" id="KW-1185">Reference proteome</keyword>
<keyword evidence="1" id="KW-0472">Membrane</keyword>
<feature type="transmembrane region" description="Helical" evidence="1">
    <location>
        <begin position="56"/>
        <end position="77"/>
    </location>
</feature>
<keyword evidence="1" id="KW-1133">Transmembrane helix</keyword>
<feature type="transmembrane region" description="Helical" evidence="1">
    <location>
        <begin position="22"/>
        <end position="44"/>
    </location>
</feature>
<organism evidence="2 3">
    <name type="scientific">Ramlibacter algicola</name>
    <dbReference type="NCBI Taxonomy" id="2795217"/>
    <lineage>
        <taxon>Bacteria</taxon>
        <taxon>Pseudomonadati</taxon>
        <taxon>Pseudomonadota</taxon>
        <taxon>Betaproteobacteria</taxon>
        <taxon>Burkholderiales</taxon>
        <taxon>Comamonadaceae</taxon>
        <taxon>Ramlibacter</taxon>
    </lineage>
</organism>
<proteinExistence type="predicted"/>
<dbReference type="Proteomes" id="UP000617041">
    <property type="component" value="Unassembled WGS sequence"/>
</dbReference>
<accession>A0A934Q4B3</accession>
<dbReference type="RefSeq" id="WP_200789715.1">
    <property type="nucleotide sequence ID" value="NZ_JAEDAO010000001.1"/>
</dbReference>
<dbReference type="EMBL" id="JAEDAO010000001">
    <property type="protein sequence ID" value="MBK0394638.1"/>
    <property type="molecule type" value="Genomic_DNA"/>
</dbReference>
<feature type="transmembrane region" description="Helical" evidence="1">
    <location>
        <begin position="83"/>
        <end position="108"/>
    </location>
</feature>
<evidence type="ECO:0000313" key="2">
    <source>
        <dbReference type="EMBL" id="MBK0394638.1"/>
    </source>
</evidence>
<evidence type="ECO:0000313" key="3">
    <source>
        <dbReference type="Proteomes" id="UP000617041"/>
    </source>
</evidence>
<evidence type="ECO:0000256" key="1">
    <source>
        <dbReference type="SAM" id="Phobius"/>
    </source>
</evidence>
<name>A0A934Q4B3_9BURK</name>